<name>A0AAU9D6N0_9BACT</name>
<dbReference type="Proteomes" id="UP001348817">
    <property type="component" value="Chromosome"/>
</dbReference>
<organism evidence="1 2">
    <name type="scientific">Fulvitalea axinellae</name>
    <dbReference type="NCBI Taxonomy" id="1182444"/>
    <lineage>
        <taxon>Bacteria</taxon>
        <taxon>Pseudomonadati</taxon>
        <taxon>Bacteroidota</taxon>
        <taxon>Cytophagia</taxon>
        <taxon>Cytophagales</taxon>
        <taxon>Persicobacteraceae</taxon>
        <taxon>Fulvitalea</taxon>
    </lineage>
</organism>
<reference evidence="1 2" key="1">
    <citation type="submission" date="2021-12" db="EMBL/GenBank/DDBJ databases">
        <title>Genome sequencing of bacteria with rrn-lacking chromosome and rrn-plasmid.</title>
        <authorList>
            <person name="Anda M."/>
            <person name="Iwasaki W."/>
        </authorList>
    </citation>
    <scope>NUCLEOTIDE SEQUENCE [LARGE SCALE GENOMIC DNA]</scope>
    <source>
        <strain evidence="1 2">DSM 100852</strain>
    </source>
</reference>
<dbReference type="EMBL" id="AP025314">
    <property type="protein sequence ID" value="BDD10174.1"/>
    <property type="molecule type" value="Genomic_DNA"/>
</dbReference>
<evidence type="ECO:0000313" key="2">
    <source>
        <dbReference type="Proteomes" id="UP001348817"/>
    </source>
</evidence>
<keyword evidence="2" id="KW-1185">Reference proteome</keyword>
<proteinExistence type="predicted"/>
<protein>
    <submittedName>
        <fullName evidence="1">Uncharacterized protein</fullName>
    </submittedName>
</protein>
<sequence>MVWFDLNRDYIANNLCENRDRPMTMCGGSCVLTKKLEDVGGEENTPDKPLPLTQDELPTLYFEGLSQKNLDKLASLVKRSESLFFDKLFHTATIFSVFHPPES</sequence>
<accession>A0AAU9D6N0</accession>
<dbReference type="AlphaFoldDB" id="A0AAU9D6N0"/>
<dbReference type="KEGG" id="fax:FUAX_26060"/>
<evidence type="ECO:0000313" key="1">
    <source>
        <dbReference type="EMBL" id="BDD10174.1"/>
    </source>
</evidence>
<gene>
    <name evidence="1" type="ORF">FUAX_26060</name>
</gene>